<dbReference type="RefSeq" id="WP_109636517.1">
    <property type="nucleotide sequence ID" value="NZ_QGHB01000004.1"/>
</dbReference>
<dbReference type="SUPFAM" id="SSF46565">
    <property type="entry name" value="Chaperone J-domain"/>
    <property type="match status" value="1"/>
</dbReference>
<dbReference type="Proteomes" id="UP000246005">
    <property type="component" value="Unassembled WGS sequence"/>
</dbReference>
<dbReference type="SMART" id="SM00271">
    <property type="entry name" value="DnaJ"/>
    <property type="match status" value="1"/>
</dbReference>
<dbReference type="InterPro" id="IPR036869">
    <property type="entry name" value="J_dom_sf"/>
</dbReference>
<evidence type="ECO:0000256" key="1">
    <source>
        <dbReference type="SAM" id="MobiDB-lite"/>
    </source>
</evidence>
<accession>A0A316IHW7</accession>
<gene>
    <name evidence="3" type="ORF">C8D88_10410</name>
</gene>
<dbReference type="Pfam" id="PF00226">
    <property type="entry name" value="DnaJ"/>
    <property type="match status" value="1"/>
</dbReference>
<dbReference type="PRINTS" id="PR00625">
    <property type="entry name" value="JDOMAIN"/>
</dbReference>
<dbReference type="PROSITE" id="PS50076">
    <property type="entry name" value="DNAJ_2"/>
    <property type="match status" value="1"/>
</dbReference>
<feature type="compositionally biased region" description="Low complexity" evidence="1">
    <location>
        <begin position="70"/>
        <end position="80"/>
    </location>
</feature>
<evidence type="ECO:0000313" key="3">
    <source>
        <dbReference type="EMBL" id="PWK86849.1"/>
    </source>
</evidence>
<reference evidence="3 4" key="1">
    <citation type="submission" date="2018-05" db="EMBL/GenBank/DDBJ databases">
        <title>Genomic Encyclopedia of Type Strains, Phase IV (KMG-IV): sequencing the most valuable type-strain genomes for metagenomic binning, comparative biology and taxonomic classification.</title>
        <authorList>
            <person name="Goeker M."/>
        </authorList>
    </citation>
    <scope>NUCLEOTIDE SEQUENCE [LARGE SCALE GENOMIC DNA]</scope>
    <source>
        <strain evidence="3 4">DSM 45480</strain>
    </source>
</reference>
<dbReference type="InterPro" id="IPR001623">
    <property type="entry name" value="DnaJ_domain"/>
</dbReference>
<evidence type="ECO:0000313" key="4">
    <source>
        <dbReference type="Proteomes" id="UP000246005"/>
    </source>
</evidence>
<dbReference type="Gene3D" id="1.10.287.110">
    <property type="entry name" value="DnaJ domain"/>
    <property type="match status" value="1"/>
</dbReference>
<feature type="domain" description="J" evidence="2">
    <location>
        <begin position="10"/>
        <end position="66"/>
    </location>
</feature>
<dbReference type="AlphaFoldDB" id="A0A316IHW7"/>
<organism evidence="3 4">
    <name type="scientific">Lentzea atacamensis</name>
    <dbReference type="NCBI Taxonomy" id="531938"/>
    <lineage>
        <taxon>Bacteria</taxon>
        <taxon>Bacillati</taxon>
        <taxon>Actinomycetota</taxon>
        <taxon>Actinomycetes</taxon>
        <taxon>Pseudonocardiales</taxon>
        <taxon>Pseudonocardiaceae</taxon>
        <taxon>Lentzea</taxon>
    </lineage>
</organism>
<evidence type="ECO:0000259" key="2">
    <source>
        <dbReference type="PROSITE" id="PS50076"/>
    </source>
</evidence>
<feature type="region of interest" description="Disordered" evidence="1">
    <location>
        <begin position="62"/>
        <end position="109"/>
    </location>
</feature>
<protein>
    <submittedName>
        <fullName evidence="3">DnaJ-like protein</fullName>
    </submittedName>
</protein>
<proteinExistence type="predicted"/>
<name>A0A316IHW7_9PSEU</name>
<sequence>MSARRVPSPDPYRVLGVPRDATPSQIRAAYRALLLALHPDTHVEPTDPALLAEVVAAHAQLRDASRHEPAAPASTPQAASGVHIPVRVRRPRRQEPDIRVGPVRTHLNR</sequence>
<dbReference type="EMBL" id="QGHB01000004">
    <property type="protein sequence ID" value="PWK86849.1"/>
    <property type="molecule type" value="Genomic_DNA"/>
</dbReference>
<comment type="caution">
    <text evidence="3">The sequence shown here is derived from an EMBL/GenBank/DDBJ whole genome shotgun (WGS) entry which is preliminary data.</text>
</comment>